<protein>
    <submittedName>
        <fullName evidence="1">Phage protein</fullName>
    </submittedName>
</protein>
<dbReference type="KEGG" id="sacz:AOT14_02120"/>
<gene>
    <name evidence="1" type="ORF">AOT14_02120</name>
</gene>
<keyword evidence="2" id="KW-1185">Reference proteome</keyword>
<dbReference type="InterPro" id="IPR025048">
    <property type="entry name" value="DUF3987"/>
</dbReference>
<dbReference type="AlphaFoldDB" id="A0A0S1AV43"/>
<evidence type="ECO:0000313" key="1">
    <source>
        <dbReference type="EMBL" id="ALJ26673.1"/>
    </source>
</evidence>
<accession>A0A0S1AV43</accession>
<dbReference type="EMBL" id="CP012900">
    <property type="protein sequence ID" value="ALJ26673.1"/>
    <property type="molecule type" value="Genomic_DNA"/>
</dbReference>
<sequence length="497" mass="56115">MLIHNQLPYPIDAFPLRIQRAAEELAKNVQVTDIIAGTSCLTALSIALSGLVDWRHPLSGQIRPCVLYQAIAAVSGDRKSSAETELCAPFYAHDIEVIEQQDHLDREYKRAYARWAALHKRVLGQYAKLAEAGELAEAEARLAAVEGQEPAKAIAHRLIYNDVTKRSMFEALNIDGKAMALLTDEGQTLLSSTVMRHYGFLNSAWDGKKLLPLDRAEHKHLIVRNPRLTISFMIQPDVLTDFFAKRGKLIHSSGFCARFLFSRSPSIQGCREPKFIESPEHILPFHTRLRELIATYDEMLQAGRVNRDVVEFDEKAQVLWLQIAGQVEFNFQPGQFLHDISDFGNKYMDIVGRIACLLHYFESDTPVTADGVRSRASAGGRISADTLSRAQEIAGWHLNEYKQLFSPPLQRTPEELDADSVYAYLYRAFHLRGIGQVLKNHVRQYCGVRNSARLHSALQILAGRQAIWVTPVLYEGSKKPKETIMLNLQYFSSIPIF</sequence>
<name>A0A0S1AV43_9GAMM</name>
<dbReference type="OrthoDB" id="8905164at2"/>
<evidence type="ECO:0000313" key="2">
    <source>
        <dbReference type="Proteomes" id="UP000061010"/>
    </source>
</evidence>
<dbReference type="PATRIC" id="fig|128780.6.peg.215"/>
<proteinExistence type="predicted"/>
<reference evidence="1 2" key="1">
    <citation type="journal article" date="2015" name="Genome Announc.">
        <title>Complete Genome Sequencing of Stenotrophomonas acidaminiphila ZAC14D2_NAIMI4_2, a Multidrug-Resistant Strain Isolated from Sediments of a Polluted River in Mexico, Uncovers New Antibiotic Resistance Genes and a Novel Class-II Lasso Peptide Biosynthesis Gene Cluster.</title>
        <authorList>
            <person name="Vinuesa P."/>
            <person name="Ochoa-Sanchez L.E."/>
        </authorList>
    </citation>
    <scope>NUCLEOTIDE SEQUENCE [LARGE SCALE GENOMIC DNA]</scope>
    <source>
        <strain evidence="1 2">ZAC14D2_NAIMI4_2</strain>
    </source>
</reference>
<dbReference type="Pfam" id="PF13148">
    <property type="entry name" value="DUF3987"/>
    <property type="match status" value="1"/>
</dbReference>
<dbReference type="Proteomes" id="UP000061010">
    <property type="component" value="Chromosome"/>
</dbReference>
<organism evidence="1 2">
    <name type="scientific">Stenotrophomonas acidaminiphila</name>
    <dbReference type="NCBI Taxonomy" id="128780"/>
    <lineage>
        <taxon>Bacteria</taxon>
        <taxon>Pseudomonadati</taxon>
        <taxon>Pseudomonadota</taxon>
        <taxon>Gammaproteobacteria</taxon>
        <taxon>Lysobacterales</taxon>
        <taxon>Lysobacteraceae</taxon>
        <taxon>Stenotrophomonas</taxon>
    </lineage>
</organism>